<dbReference type="InterPro" id="IPR023779">
    <property type="entry name" value="Chromodomain_CS"/>
</dbReference>
<reference evidence="10" key="2">
    <citation type="submission" date="2016-11" db="UniProtKB">
        <authorList>
            <consortium name="WormBaseParasite"/>
        </authorList>
    </citation>
    <scope>IDENTIFICATION</scope>
</reference>
<dbReference type="Pfam" id="PF00023">
    <property type="entry name" value="Ank"/>
    <property type="match status" value="1"/>
</dbReference>
<dbReference type="STRING" id="7209.A0A1I7V5K1"/>
<evidence type="ECO:0000313" key="10">
    <source>
        <dbReference type="WBParaSite" id="EN70_10118"/>
    </source>
</evidence>
<dbReference type="PROSITE" id="PS50088">
    <property type="entry name" value="ANK_REPEAT"/>
    <property type="match status" value="1"/>
</dbReference>
<feature type="compositionally biased region" description="Basic residues" evidence="6">
    <location>
        <begin position="381"/>
        <end position="402"/>
    </location>
</feature>
<evidence type="ECO:0000256" key="4">
    <source>
        <dbReference type="ARBA" id="ARBA00023242"/>
    </source>
</evidence>
<dbReference type="GeneID" id="9938302"/>
<dbReference type="EMBL" id="JH712314">
    <property type="protein sequence ID" value="EJD74391.1"/>
    <property type="molecule type" value="Genomic_DNA"/>
</dbReference>
<dbReference type="InterPro" id="IPR002110">
    <property type="entry name" value="Ankyrin_rpt"/>
</dbReference>
<dbReference type="OMA" id="FAISCEF"/>
<evidence type="ECO:0000313" key="9">
    <source>
        <dbReference type="Proteomes" id="UP000095285"/>
    </source>
</evidence>
<evidence type="ECO:0000256" key="2">
    <source>
        <dbReference type="ARBA" id="ARBA00022737"/>
    </source>
</evidence>
<dbReference type="PANTHER" id="PTHR24180:SF45">
    <property type="entry name" value="POLY [ADP-RIBOSE] POLYMERASE TANKYRASE"/>
    <property type="match status" value="1"/>
</dbReference>
<feature type="region of interest" description="Disordered" evidence="6">
    <location>
        <begin position="196"/>
        <end position="254"/>
    </location>
</feature>
<feature type="compositionally biased region" description="Basic and acidic residues" evidence="6">
    <location>
        <begin position="218"/>
        <end position="237"/>
    </location>
</feature>
<feature type="region of interest" description="Disordered" evidence="6">
    <location>
        <begin position="87"/>
        <end position="113"/>
    </location>
</feature>
<dbReference type="InParanoid" id="A0A1I7V5K1"/>
<evidence type="ECO:0000256" key="6">
    <source>
        <dbReference type="SAM" id="MobiDB-lite"/>
    </source>
</evidence>
<evidence type="ECO:0000313" key="8">
    <source>
        <dbReference type="EMBL" id="EJD74391.1"/>
    </source>
</evidence>
<name>A0A1I7V5K1_LOALO</name>
<dbReference type="InterPro" id="IPR036770">
    <property type="entry name" value="Ankyrin_rpt-contain_sf"/>
</dbReference>
<feature type="repeat" description="ANK" evidence="5">
    <location>
        <begin position="634"/>
        <end position="672"/>
    </location>
</feature>
<dbReference type="InterPro" id="IPR051637">
    <property type="entry name" value="Ank_repeat_dom-contain_49"/>
</dbReference>
<keyword evidence="9" id="KW-1185">Reference proteome</keyword>
<dbReference type="PROSITE" id="PS00598">
    <property type="entry name" value="CHROMO_1"/>
    <property type="match status" value="1"/>
</dbReference>
<proteinExistence type="predicted"/>
<dbReference type="SUPFAM" id="SSF54160">
    <property type="entry name" value="Chromo domain-like"/>
    <property type="match status" value="1"/>
</dbReference>
<protein>
    <recommendedName>
        <fullName evidence="7">Chromo domain-containing protein</fullName>
    </recommendedName>
</protein>
<dbReference type="SMART" id="SM00298">
    <property type="entry name" value="CHROMO"/>
    <property type="match status" value="1"/>
</dbReference>
<dbReference type="PANTHER" id="PTHR24180">
    <property type="entry name" value="CYCLIN-DEPENDENT KINASE INHIBITOR 2C-RELATED"/>
    <property type="match status" value="1"/>
</dbReference>
<dbReference type="Pfam" id="PF00385">
    <property type="entry name" value="Chromo"/>
    <property type="match status" value="1"/>
</dbReference>
<evidence type="ECO:0000256" key="3">
    <source>
        <dbReference type="ARBA" id="ARBA00023043"/>
    </source>
</evidence>
<dbReference type="KEGG" id="loa:LOAG_18291"/>
<dbReference type="RefSeq" id="XP_020305315.1">
    <property type="nucleotide sequence ID" value="XM_020450952.1"/>
</dbReference>
<dbReference type="InterPro" id="IPR000953">
    <property type="entry name" value="Chromo/chromo_shadow_dom"/>
</dbReference>
<dbReference type="Gene3D" id="2.40.50.40">
    <property type="match status" value="1"/>
</dbReference>
<feature type="compositionally biased region" description="Polar residues" evidence="6">
    <location>
        <begin position="295"/>
        <end position="307"/>
    </location>
</feature>
<feature type="compositionally biased region" description="Basic and acidic residues" evidence="6">
    <location>
        <begin position="368"/>
        <end position="380"/>
    </location>
</feature>
<dbReference type="CTD" id="9938302"/>
<dbReference type="Proteomes" id="UP000095285">
    <property type="component" value="Unassembled WGS sequence"/>
</dbReference>
<feature type="region of interest" description="Disordered" evidence="6">
    <location>
        <begin position="285"/>
        <end position="457"/>
    </location>
</feature>
<gene>
    <name evidence="8 10" type="ORF">LOAG_18291</name>
</gene>
<accession>A0A1I7V5K1</accession>
<feature type="domain" description="Chromo" evidence="7">
    <location>
        <begin position="31"/>
        <end position="92"/>
    </location>
</feature>
<keyword evidence="4" id="KW-0539">Nucleus</keyword>
<evidence type="ECO:0000256" key="5">
    <source>
        <dbReference type="PROSITE-ProRule" id="PRU00023"/>
    </source>
</evidence>
<dbReference type="OrthoDB" id="433924at2759"/>
<dbReference type="WBParaSite" id="EN70_10118">
    <property type="protein sequence ID" value="EN70_10118"/>
    <property type="gene ID" value="EN70_10118"/>
</dbReference>
<dbReference type="SUPFAM" id="SSF48403">
    <property type="entry name" value="Ankyrin repeat"/>
    <property type="match status" value="1"/>
</dbReference>
<dbReference type="InterPro" id="IPR023780">
    <property type="entry name" value="Chromo_domain"/>
</dbReference>
<feature type="compositionally biased region" description="Basic residues" evidence="6">
    <location>
        <begin position="309"/>
        <end position="326"/>
    </location>
</feature>
<dbReference type="PROSITE" id="PS50013">
    <property type="entry name" value="CHROMO_2"/>
    <property type="match status" value="1"/>
</dbReference>
<evidence type="ECO:0000256" key="1">
    <source>
        <dbReference type="ARBA" id="ARBA00004123"/>
    </source>
</evidence>
<dbReference type="GO" id="GO:0005634">
    <property type="term" value="C:nucleus"/>
    <property type="evidence" value="ECO:0007669"/>
    <property type="project" value="UniProtKB-SubCell"/>
</dbReference>
<dbReference type="CDD" id="cd00024">
    <property type="entry name" value="CD_CSD"/>
    <property type="match status" value="1"/>
</dbReference>
<feature type="compositionally biased region" description="Polar residues" evidence="6">
    <location>
        <begin position="445"/>
        <end position="457"/>
    </location>
</feature>
<keyword evidence="2" id="KW-0677">Repeat</keyword>
<keyword evidence="3 5" id="KW-0040">ANK repeat</keyword>
<dbReference type="InterPro" id="IPR016197">
    <property type="entry name" value="Chromo-like_dom_sf"/>
</dbReference>
<dbReference type="AlphaFoldDB" id="A0A1I7V5K1"/>
<reference evidence="8 9" key="1">
    <citation type="submission" date="2012-04" db="EMBL/GenBank/DDBJ databases">
        <title>The Genome Sequence of Loa loa.</title>
        <authorList>
            <consortium name="The Broad Institute Genome Sequencing Platform"/>
            <consortium name="Broad Institute Genome Sequencing Center for Infectious Disease"/>
            <person name="Nutman T.B."/>
            <person name="Fink D.L."/>
            <person name="Russ C."/>
            <person name="Young S."/>
            <person name="Zeng Q."/>
            <person name="Gargeya S."/>
            <person name="Alvarado L."/>
            <person name="Berlin A."/>
            <person name="Chapman S.B."/>
            <person name="Chen Z."/>
            <person name="Freedman E."/>
            <person name="Gellesch M."/>
            <person name="Goldberg J."/>
            <person name="Griggs A."/>
            <person name="Gujja S."/>
            <person name="Heilman E.R."/>
            <person name="Heiman D."/>
            <person name="Howarth C."/>
            <person name="Mehta T."/>
            <person name="Neiman D."/>
            <person name="Pearson M."/>
            <person name="Roberts A."/>
            <person name="Saif S."/>
            <person name="Shea T."/>
            <person name="Shenoy N."/>
            <person name="Sisk P."/>
            <person name="Stolte C."/>
            <person name="Sykes S."/>
            <person name="White J."/>
            <person name="Yandava C."/>
            <person name="Haas B."/>
            <person name="Henn M.R."/>
            <person name="Nusbaum C."/>
            <person name="Birren B."/>
        </authorList>
    </citation>
    <scope>NUCLEOTIDE SEQUENCE [LARGE SCALE GENOMIC DNA]</scope>
</reference>
<comment type="subcellular location">
    <subcellularLocation>
        <location evidence="1">Nucleus</location>
    </subcellularLocation>
</comment>
<sequence>MDNVSGVGMLNTNEAELVQLDTKSRIVGETYAVEKIVGIKTSETGEKLYKVRWKGFSESEDTWEPYENLTDGCDRLIIEYEVNRKSKNDENGEHLQPSTSRSNDILEDSAERNSRHTLNTRWEYETVEVLTPDEWNRFGDVENRELGGLYIPDRIPTETEKLLCNLAPDVGRVTRNKLKTVMKTENSPINETLSSECCKKQTTSSRRRGGKKSGTSIDMKKSIDDGRRSVIKDESKMLTDVGKAEDEESSPLKFSESAVAAKAEIPDELLLSQCADNGLQIVAADTSTEDDESTVNRSNPSVRNASNRRTGRGRGGSRGRGRRRKASTPLHSNEDANLPASSEVRPASAEFSDEVPNLIVDEMEPISDEERLNSVRENTCRNHRGRSRGRGLAKRSKGKRTTASRGRVVVDSSEISESSSRLTKGKKRKASANTDDIVEKRVSASEGTQDASEGTQDVLQNVDDTTHMLPADDESDEPEPDVSALEMLTFETPQLPIPMTNAEISAIEIATIRRHQQNREKPLQTFEQFRSAVLTNQLSAIRWTGRCVPERRGFDFNQKYRGKTVAIELCERPCGPAHETDDMLRQIVRDGARLDIPDDTRGRIPLHFAISCEFWCRVKTLLHLRSPVNTEDKDKKTPLHLAVLTPRAPNFEVTKTIYLLLEYGADVNEVIKKMTPLRNRYLPNLIDHQQRLSEAFDEARMKTLVDITVKRILLPVSVRAMWGFESTNWTTEIGFNHETFQFPNDRYAYMILLAVFDYRSARYWRVRMWGESPFDDVQMNDAAVEPLTNNPKGFIYVTSLINGWNKLKIKFQSYVKKKKWLMMAQVLLVQLHKPASYIPRPALEVAPESGTDWRHE</sequence>
<evidence type="ECO:0000259" key="7">
    <source>
        <dbReference type="PROSITE" id="PS50013"/>
    </source>
</evidence>
<organism evidence="9 10">
    <name type="scientific">Loa loa</name>
    <name type="common">Eye worm</name>
    <name type="synonym">Filaria loa</name>
    <dbReference type="NCBI Taxonomy" id="7209"/>
    <lineage>
        <taxon>Eukaryota</taxon>
        <taxon>Metazoa</taxon>
        <taxon>Ecdysozoa</taxon>
        <taxon>Nematoda</taxon>
        <taxon>Chromadorea</taxon>
        <taxon>Rhabditida</taxon>
        <taxon>Spirurina</taxon>
        <taxon>Spiruromorpha</taxon>
        <taxon>Filarioidea</taxon>
        <taxon>Onchocercidae</taxon>
        <taxon>Loa</taxon>
    </lineage>
</organism>
<dbReference type="Gene3D" id="1.25.40.20">
    <property type="entry name" value="Ankyrin repeat-containing domain"/>
    <property type="match status" value="1"/>
</dbReference>
<dbReference type="PROSITE" id="PS50297">
    <property type="entry name" value="ANK_REP_REGION"/>
    <property type="match status" value="1"/>
</dbReference>
<accession>A0A1S0UG21</accession>